<organism evidence="1 2">
    <name type="scientific">Zhenhengia yiwuensis</name>
    <dbReference type="NCBI Taxonomy" id="2763666"/>
    <lineage>
        <taxon>Bacteria</taxon>
        <taxon>Bacillati</taxon>
        <taxon>Bacillota</taxon>
        <taxon>Clostridia</taxon>
        <taxon>Lachnospirales</taxon>
        <taxon>Lachnospiraceae</taxon>
        <taxon>Zhenhengia</taxon>
    </lineage>
</organism>
<keyword evidence="2" id="KW-1185">Reference proteome</keyword>
<evidence type="ECO:0000313" key="2">
    <source>
        <dbReference type="Proteomes" id="UP000655830"/>
    </source>
</evidence>
<dbReference type="RefSeq" id="WP_249334648.1">
    <property type="nucleotide sequence ID" value="NZ_JACRSY010000066.1"/>
</dbReference>
<dbReference type="InterPro" id="IPR032287">
    <property type="entry name" value="DUF4838"/>
</dbReference>
<dbReference type="AlphaFoldDB" id="A0A926IB70"/>
<gene>
    <name evidence="1" type="ORF">H8718_19275</name>
</gene>
<sequence>MSFHFSSEGRPLCAILSTTSAQEAAEILQDYLSRITGTFFDIYTGEGRIPSHLSIIRFIQTDAYSHTGFAYAITEDGLCFSGASSETFVYAVYDFLERIIGCRYYTSTAEYIPQNTNLSADFEPYSFIPLIDYREIYYKDFEDRVFARKHKAAQSKVHEGWGFWCHSFQFLLPSKDYFEEHPEYFALLNGKRHPAGEPCLSNPEVRRIMLENLRKFIDEKPECRYWSISQNDDNNYCQCEACKAIDDYDESPMGSVLNFVNYIADEVPDKVISTLSYWYTRKPPKHTRPHSNVHIMTCNIEAGRGLPIEADPACKESKEELEFWASISDHVSLWDYNIQFRNLVSPFPNLRTLAPNMQFFAKNKVKLLFSQCNREIGGEFSELRGYLLAKLAWDPYCNVEAHMEDFCKGYYKEASPYILEYIKCLHDAQDKFSKRLDIFGGPQDAKKTFLTQKLVQHYDKLFAMAKEAVSYDKELLLRTETAYLPVLYAAIVLQYGSRNKRLERINQFARIARATGLKMVEEWKITVDQFVTDALAEL</sequence>
<dbReference type="PANTHER" id="PTHR47406">
    <property type="entry name" value="COAGULATION FACTOR 5/8 TYPE, C-TERMINAL"/>
    <property type="match status" value="1"/>
</dbReference>
<dbReference type="EMBL" id="JACRSY010000066">
    <property type="protein sequence ID" value="MBC8581630.1"/>
    <property type="molecule type" value="Genomic_DNA"/>
</dbReference>
<protein>
    <submittedName>
        <fullName evidence="1">DUF4838 domain-containing protein</fullName>
    </submittedName>
</protein>
<name>A0A926IB70_9FIRM</name>
<evidence type="ECO:0000313" key="1">
    <source>
        <dbReference type="EMBL" id="MBC8581630.1"/>
    </source>
</evidence>
<comment type="caution">
    <text evidence="1">The sequence shown here is derived from an EMBL/GenBank/DDBJ whole genome shotgun (WGS) entry which is preliminary data.</text>
</comment>
<proteinExistence type="predicted"/>
<dbReference type="Pfam" id="PF16126">
    <property type="entry name" value="DUF4838"/>
    <property type="match status" value="1"/>
</dbReference>
<reference evidence="1" key="1">
    <citation type="submission" date="2020-08" db="EMBL/GenBank/DDBJ databases">
        <title>Genome public.</title>
        <authorList>
            <person name="Liu C."/>
            <person name="Sun Q."/>
        </authorList>
    </citation>
    <scope>NUCLEOTIDE SEQUENCE</scope>
    <source>
        <strain evidence="1">NSJ-12</strain>
    </source>
</reference>
<dbReference type="PANTHER" id="PTHR47406:SF2">
    <property type="entry name" value="ALPHA GLUCURONIDASE N-TERMINAL DOMAIN-CONTAINING PROTEIN"/>
    <property type="match status" value="1"/>
</dbReference>
<dbReference type="Proteomes" id="UP000655830">
    <property type="component" value="Unassembled WGS sequence"/>
</dbReference>
<accession>A0A926IB70</accession>